<dbReference type="InterPro" id="IPR045864">
    <property type="entry name" value="aa-tRNA-synth_II/BPL/LPL"/>
</dbReference>
<keyword evidence="3 5" id="KW-0030">Aminoacyl-tRNA synthetase</keyword>
<comment type="catalytic activity">
    <reaction evidence="4 5">
        <text>tRNA(His) + L-histidine + ATP = L-histidyl-tRNA(His) + AMP + diphosphate + H(+)</text>
        <dbReference type="Rhea" id="RHEA:17313"/>
        <dbReference type="Rhea" id="RHEA-COMP:9665"/>
        <dbReference type="Rhea" id="RHEA-COMP:9689"/>
        <dbReference type="ChEBI" id="CHEBI:15378"/>
        <dbReference type="ChEBI" id="CHEBI:30616"/>
        <dbReference type="ChEBI" id="CHEBI:33019"/>
        <dbReference type="ChEBI" id="CHEBI:57595"/>
        <dbReference type="ChEBI" id="CHEBI:78442"/>
        <dbReference type="ChEBI" id="CHEBI:78527"/>
        <dbReference type="ChEBI" id="CHEBI:456215"/>
        <dbReference type="EC" id="6.1.1.21"/>
    </reaction>
</comment>
<feature type="binding site" evidence="6">
    <location>
        <position position="111"/>
    </location>
    <ligand>
        <name>L-histidine</name>
        <dbReference type="ChEBI" id="CHEBI:57595"/>
    </ligand>
</feature>
<dbReference type="InterPro" id="IPR015807">
    <property type="entry name" value="His-tRNA-ligase"/>
</dbReference>
<evidence type="ECO:0000256" key="1">
    <source>
        <dbReference type="ARBA" id="ARBA00008226"/>
    </source>
</evidence>
<dbReference type="PROSITE" id="PS50862">
    <property type="entry name" value="AA_TRNA_LIGASE_II"/>
    <property type="match status" value="1"/>
</dbReference>
<dbReference type="SUPFAM" id="SSF55681">
    <property type="entry name" value="Class II aaRS and biotin synthetases"/>
    <property type="match status" value="1"/>
</dbReference>
<dbReference type="GO" id="GO:0005524">
    <property type="term" value="F:ATP binding"/>
    <property type="evidence" value="ECO:0007669"/>
    <property type="project" value="UniProtKB-UniRule"/>
</dbReference>
<dbReference type="CDD" id="cd00773">
    <property type="entry name" value="HisRS-like_core"/>
    <property type="match status" value="1"/>
</dbReference>
<accession>A0A955KX95</accession>
<dbReference type="GO" id="GO:0004821">
    <property type="term" value="F:histidine-tRNA ligase activity"/>
    <property type="evidence" value="ECO:0007669"/>
    <property type="project" value="UniProtKB-UniRule"/>
</dbReference>
<evidence type="ECO:0000256" key="5">
    <source>
        <dbReference type="HAMAP-Rule" id="MF_00127"/>
    </source>
</evidence>
<feature type="binding site" evidence="6">
    <location>
        <position position="129"/>
    </location>
    <ligand>
        <name>L-histidine</name>
        <dbReference type="ChEBI" id="CHEBI:57595"/>
    </ligand>
</feature>
<dbReference type="InterPro" id="IPR006195">
    <property type="entry name" value="aa-tRNA-synth_II"/>
</dbReference>
<dbReference type="GO" id="GO:0005737">
    <property type="term" value="C:cytoplasm"/>
    <property type="evidence" value="ECO:0007669"/>
    <property type="project" value="UniProtKB-SubCell"/>
</dbReference>
<feature type="binding site" evidence="6">
    <location>
        <begin position="81"/>
        <end position="83"/>
    </location>
    <ligand>
        <name>L-histidine</name>
        <dbReference type="ChEBI" id="CHEBI:57595"/>
    </ligand>
</feature>
<dbReference type="Proteomes" id="UP000741282">
    <property type="component" value="Unassembled WGS sequence"/>
</dbReference>
<feature type="binding site" evidence="6">
    <location>
        <begin position="275"/>
        <end position="276"/>
    </location>
    <ligand>
        <name>L-histidine</name>
        <dbReference type="ChEBI" id="CHEBI:57595"/>
    </ligand>
</feature>
<protein>
    <recommendedName>
        <fullName evidence="5">Histidine--tRNA ligase</fullName>
        <ecNumber evidence="5">6.1.1.21</ecNumber>
    </recommendedName>
    <alternativeName>
        <fullName evidence="5">Histidyl-tRNA synthetase</fullName>
        <shortName evidence="5">HisRS</shortName>
    </alternativeName>
</protein>
<dbReference type="EMBL" id="JAGQLN010000009">
    <property type="protein sequence ID" value="MCA9376863.1"/>
    <property type="molecule type" value="Genomic_DNA"/>
</dbReference>
<gene>
    <name evidence="5 8" type="primary">hisS</name>
    <name evidence="8" type="ORF">KC685_03005</name>
</gene>
<name>A0A955KX95_9BACT</name>
<evidence type="ECO:0000259" key="7">
    <source>
        <dbReference type="PROSITE" id="PS50862"/>
    </source>
</evidence>
<dbReference type="Pfam" id="PF13393">
    <property type="entry name" value="tRNA-synt_His"/>
    <property type="match status" value="1"/>
</dbReference>
<evidence type="ECO:0000313" key="9">
    <source>
        <dbReference type="Proteomes" id="UP000741282"/>
    </source>
</evidence>
<dbReference type="HAMAP" id="MF_00127">
    <property type="entry name" value="His_tRNA_synth"/>
    <property type="match status" value="1"/>
</dbReference>
<evidence type="ECO:0000256" key="3">
    <source>
        <dbReference type="ARBA" id="ARBA00023146"/>
    </source>
</evidence>
<proteinExistence type="inferred from homology"/>
<dbReference type="InterPro" id="IPR004154">
    <property type="entry name" value="Anticodon-bd"/>
</dbReference>
<dbReference type="PIRSF" id="PIRSF001549">
    <property type="entry name" value="His-tRNA_synth"/>
    <property type="match status" value="1"/>
</dbReference>
<evidence type="ECO:0000313" key="8">
    <source>
        <dbReference type="EMBL" id="MCA9376863.1"/>
    </source>
</evidence>
<keyword evidence="5 8" id="KW-0436">Ligase</keyword>
<dbReference type="Pfam" id="PF03129">
    <property type="entry name" value="HGTP_anticodon"/>
    <property type="match status" value="1"/>
</dbReference>
<reference evidence="8" key="1">
    <citation type="submission" date="2020-04" db="EMBL/GenBank/DDBJ databases">
        <authorList>
            <person name="Zhang T."/>
        </authorList>
    </citation>
    <scope>NUCLEOTIDE SEQUENCE</scope>
    <source>
        <strain evidence="8">HKST-UBA17</strain>
    </source>
</reference>
<evidence type="ECO:0000256" key="4">
    <source>
        <dbReference type="ARBA" id="ARBA00047639"/>
    </source>
</evidence>
<dbReference type="EC" id="6.1.1.21" evidence="5"/>
<dbReference type="Gene3D" id="3.40.50.800">
    <property type="entry name" value="Anticodon-binding domain"/>
    <property type="match status" value="1"/>
</dbReference>
<dbReference type="PANTHER" id="PTHR43707:SF1">
    <property type="entry name" value="HISTIDINE--TRNA LIGASE, MITOCHONDRIAL-RELATED"/>
    <property type="match status" value="1"/>
</dbReference>
<feature type="domain" description="Aminoacyl-transfer RNA synthetases class-II family profile" evidence="7">
    <location>
        <begin position="10"/>
        <end position="429"/>
    </location>
</feature>
<dbReference type="InterPro" id="IPR036621">
    <property type="entry name" value="Anticodon-bd_dom_sf"/>
</dbReference>
<evidence type="ECO:0000256" key="2">
    <source>
        <dbReference type="ARBA" id="ARBA00022741"/>
    </source>
</evidence>
<dbReference type="PANTHER" id="PTHR43707">
    <property type="entry name" value="HISTIDYL-TRNA SYNTHETASE"/>
    <property type="match status" value="1"/>
</dbReference>
<comment type="caution">
    <text evidence="8">The sequence shown here is derived from an EMBL/GenBank/DDBJ whole genome shotgun (WGS) entry which is preliminary data.</text>
</comment>
<dbReference type="Gene3D" id="3.30.930.10">
    <property type="entry name" value="Bira Bifunctional Protein, Domain 2"/>
    <property type="match status" value="1"/>
</dbReference>
<sequence length="429" mass="49219">MKLANKPYKGTADWFPQEFTIRKYIFDVWRDVCTRFGYEEYLSPLVEPIELFQAKSGEDLGGRELMTITDRAGRVVAIRPEMTPSVTRMVSQIYETTTKPIRYFSIANFMRAEKPQRGRNREFWQLNYDIFGAEGISADLEILQIALEIMLSFEPPKGSFTLFLNHRKLIDELLRSIKIEDDAVTEAIRIMDKWEKLTLPDLEERLEKIGADQNAIEKIGKFMELTEMDGLLAEFPELKDTIGLKDVNSLIISLTKMGYGDWIKFQPNIIRGFDYYDGMVFEVFDNNPSNLRSLFGGGRYNGLSSIFGSEDIPAVGCAPGDETIKLFLESWGLLDQLESSKTDKYYLPLIDERYDTQCELLAKSLRSEGKIVERGLSLIKPGKALSYADKKRFRFVILLGEEEIRSNTYTLKDLSTGEQKNIAYSELQS</sequence>
<reference evidence="8" key="2">
    <citation type="journal article" date="2021" name="Microbiome">
        <title>Successional dynamics and alternative stable states in a saline activated sludge microbial community over 9 years.</title>
        <authorList>
            <person name="Wang Y."/>
            <person name="Ye J."/>
            <person name="Ju F."/>
            <person name="Liu L."/>
            <person name="Boyd J.A."/>
            <person name="Deng Y."/>
            <person name="Parks D.H."/>
            <person name="Jiang X."/>
            <person name="Yin X."/>
            <person name="Woodcroft B.J."/>
            <person name="Tyson G.W."/>
            <person name="Hugenholtz P."/>
            <person name="Polz M.F."/>
            <person name="Zhang T."/>
        </authorList>
    </citation>
    <scope>NUCLEOTIDE SEQUENCE</scope>
    <source>
        <strain evidence="8">HKST-UBA17</strain>
    </source>
</reference>
<keyword evidence="2 5" id="KW-0547">Nucleotide-binding</keyword>
<dbReference type="NCBIfam" id="TIGR00442">
    <property type="entry name" value="hisS"/>
    <property type="match status" value="1"/>
</dbReference>
<dbReference type="InterPro" id="IPR004516">
    <property type="entry name" value="HisRS/HisZ"/>
</dbReference>
<organism evidence="8 9">
    <name type="scientific">Candidatus Dojkabacteria bacterium</name>
    <dbReference type="NCBI Taxonomy" id="2099670"/>
    <lineage>
        <taxon>Bacteria</taxon>
        <taxon>Candidatus Dojkabacteria</taxon>
    </lineage>
</organism>
<comment type="similarity">
    <text evidence="1 5">Belongs to the class-II aminoacyl-tRNA synthetase family.</text>
</comment>
<keyword evidence="5" id="KW-0963">Cytoplasm</keyword>
<keyword evidence="5" id="KW-0067">ATP-binding</keyword>
<feature type="binding site" evidence="6">
    <location>
        <position position="125"/>
    </location>
    <ligand>
        <name>L-histidine</name>
        <dbReference type="ChEBI" id="CHEBI:57595"/>
    </ligand>
</feature>
<dbReference type="AlphaFoldDB" id="A0A955KX95"/>
<dbReference type="SUPFAM" id="SSF52954">
    <property type="entry name" value="Class II aaRS ABD-related"/>
    <property type="match status" value="1"/>
</dbReference>
<comment type="subunit">
    <text evidence="5">Homodimer.</text>
</comment>
<comment type="subcellular location">
    <subcellularLocation>
        <location evidence="5">Cytoplasm</location>
    </subcellularLocation>
</comment>
<dbReference type="InterPro" id="IPR041715">
    <property type="entry name" value="HisRS-like_core"/>
</dbReference>
<dbReference type="GO" id="GO:0006427">
    <property type="term" value="P:histidyl-tRNA aminoacylation"/>
    <property type="evidence" value="ECO:0007669"/>
    <property type="project" value="UniProtKB-UniRule"/>
</dbReference>
<keyword evidence="5" id="KW-0648">Protein biosynthesis</keyword>
<evidence type="ECO:0000256" key="6">
    <source>
        <dbReference type="PIRSR" id="PIRSR001549-1"/>
    </source>
</evidence>
<feature type="binding site" evidence="6">
    <location>
        <position position="271"/>
    </location>
    <ligand>
        <name>L-histidine</name>
        <dbReference type="ChEBI" id="CHEBI:57595"/>
    </ligand>
</feature>